<dbReference type="HOGENOM" id="CLU_146774_0_0_11"/>
<proteinExistence type="predicted"/>
<dbReference type="InterPro" id="IPR043917">
    <property type="entry name" value="DUF5753"/>
</dbReference>
<dbReference type="eggNOG" id="COG1426">
    <property type="taxonomic scope" value="Bacteria"/>
</dbReference>
<evidence type="ECO:0000313" key="3">
    <source>
        <dbReference type="Proteomes" id="UP000007076"/>
    </source>
</evidence>
<evidence type="ECO:0000313" key="2">
    <source>
        <dbReference type="EMBL" id="BAJ29793.1"/>
    </source>
</evidence>
<sequence length="85" mass="9642">MIRVVPFEVNTFPGQAENLRLIAGVVPELDTVQVDLTHGTQFVHSEAELHTYRNMMVEVEEVALSPQESRDFIHRVGKELKGKAR</sequence>
<dbReference type="AlphaFoldDB" id="E4NEK7"/>
<dbReference type="STRING" id="452652.KSE_39990"/>
<reference evidence="2 3" key="1">
    <citation type="journal article" date="2010" name="DNA Res.">
        <title>Genome sequence of Kitasatospora setae NBRC 14216T: an evolutionary snapshot of the family Streptomycetaceae.</title>
        <authorList>
            <person name="Ichikawa N."/>
            <person name="Oguchi A."/>
            <person name="Ikeda H."/>
            <person name="Ishikawa J."/>
            <person name="Kitani S."/>
            <person name="Watanabe Y."/>
            <person name="Nakamura S."/>
            <person name="Katano Y."/>
            <person name="Kishi E."/>
            <person name="Sasagawa M."/>
            <person name="Ankai A."/>
            <person name="Fukui S."/>
            <person name="Hashimoto Y."/>
            <person name="Kamata S."/>
            <person name="Otoguro M."/>
            <person name="Tanikawa S."/>
            <person name="Nihira T."/>
            <person name="Horinouchi S."/>
            <person name="Ohnishi Y."/>
            <person name="Hayakawa M."/>
            <person name="Kuzuyama T."/>
            <person name="Arisawa A."/>
            <person name="Nomoto F."/>
            <person name="Miura H."/>
            <person name="Takahashi Y."/>
            <person name="Fujita N."/>
        </authorList>
    </citation>
    <scope>NUCLEOTIDE SEQUENCE [LARGE SCALE GENOMIC DNA]</scope>
    <source>
        <strain evidence="3">ATCC 33774 / DSM 43861 / JCM 3304 / KCC A-0304 / NBRC 14216 / KM-6054</strain>
    </source>
</reference>
<dbReference type="KEGG" id="ksk:KSE_39990"/>
<accession>E4NEK7</accession>
<dbReference type="Proteomes" id="UP000007076">
    <property type="component" value="Chromosome"/>
</dbReference>
<gene>
    <name evidence="2" type="ordered locus">KSE_39990</name>
</gene>
<organism evidence="2 3">
    <name type="scientific">Kitasatospora setae (strain ATCC 33774 / DSM 43861 / JCM 3304 / KCC A-0304 / NBRC 14216 / KM-6054)</name>
    <name type="common">Streptomyces setae</name>
    <dbReference type="NCBI Taxonomy" id="452652"/>
    <lineage>
        <taxon>Bacteria</taxon>
        <taxon>Bacillati</taxon>
        <taxon>Actinomycetota</taxon>
        <taxon>Actinomycetes</taxon>
        <taxon>Kitasatosporales</taxon>
        <taxon>Streptomycetaceae</taxon>
        <taxon>Kitasatospora</taxon>
    </lineage>
</organism>
<evidence type="ECO:0000259" key="1">
    <source>
        <dbReference type="Pfam" id="PF19054"/>
    </source>
</evidence>
<protein>
    <recommendedName>
        <fullName evidence="1">DUF5753 domain-containing protein</fullName>
    </recommendedName>
</protein>
<dbReference type="Pfam" id="PF19054">
    <property type="entry name" value="DUF5753"/>
    <property type="match status" value="1"/>
</dbReference>
<keyword evidence="3" id="KW-1185">Reference proteome</keyword>
<dbReference type="EMBL" id="AP010968">
    <property type="protein sequence ID" value="BAJ29793.1"/>
    <property type="molecule type" value="Genomic_DNA"/>
</dbReference>
<feature type="domain" description="DUF5753" evidence="1">
    <location>
        <begin position="1"/>
        <end position="75"/>
    </location>
</feature>
<name>E4NEK7_KITSK</name>